<dbReference type="AlphaFoldDB" id="A0A6A6FDH0"/>
<evidence type="ECO:0000313" key="2">
    <source>
        <dbReference type="EMBL" id="KAF2211393.1"/>
    </source>
</evidence>
<gene>
    <name evidence="2" type="ORF">CERZMDRAFT_98699</name>
</gene>
<feature type="chain" id="PRO_5025495955" description="Hydrophobin" evidence="1">
    <location>
        <begin position="19"/>
        <end position="81"/>
    </location>
</feature>
<evidence type="ECO:0008006" key="4">
    <source>
        <dbReference type="Google" id="ProtNLM"/>
    </source>
</evidence>
<reference evidence="2" key="1">
    <citation type="journal article" date="2020" name="Stud. Mycol.">
        <title>101 Dothideomycetes genomes: a test case for predicting lifestyles and emergence of pathogens.</title>
        <authorList>
            <person name="Haridas S."/>
            <person name="Albert R."/>
            <person name="Binder M."/>
            <person name="Bloem J."/>
            <person name="Labutti K."/>
            <person name="Salamov A."/>
            <person name="Andreopoulos B."/>
            <person name="Baker S."/>
            <person name="Barry K."/>
            <person name="Bills G."/>
            <person name="Bluhm B."/>
            <person name="Cannon C."/>
            <person name="Castanera R."/>
            <person name="Culley D."/>
            <person name="Daum C."/>
            <person name="Ezra D."/>
            <person name="Gonzalez J."/>
            <person name="Henrissat B."/>
            <person name="Kuo A."/>
            <person name="Liang C."/>
            <person name="Lipzen A."/>
            <person name="Lutzoni F."/>
            <person name="Magnuson J."/>
            <person name="Mondo S."/>
            <person name="Nolan M."/>
            <person name="Ohm R."/>
            <person name="Pangilinan J."/>
            <person name="Park H.-J."/>
            <person name="Ramirez L."/>
            <person name="Alfaro M."/>
            <person name="Sun H."/>
            <person name="Tritt A."/>
            <person name="Yoshinaga Y."/>
            <person name="Zwiers L.-H."/>
            <person name="Turgeon B."/>
            <person name="Goodwin S."/>
            <person name="Spatafora J."/>
            <person name="Crous P."/>
            <person name="Grigoriev I."/>
        </authorList>
    </citation>
    <scope>NUCLEOTIDE SEQUENCE</scope>
    <source>
        <strain evidence="2">SCOH1-5</strain>
    </source>
</reference>
<protein>
    <recommendedName>
        <fullName evidence="4">Hydrophobin</fullName>
    </recommendedName>
</protein>
<name>A0A6A6FDH0_9PEZI</name>
<keyword evidence="1" id="KW-0732">Signal</keyword>
<sequence>MRPLSVASLLVLAPFAFADWCNSGWGMEPDPCTEDLPNVYCCSDDYSSGVFDIWRDAYLPEGGWQFGCEWQNQLGVVKCAA</sequence>
<evidence type="ECO:0000313" key="3">
    <source>
        <dbReference type="Proteomes" id="UP000799539"/>
    </source>
</evidence>
<dbReference type="Proteomes" id="UP000799539">
    <property type="component" value="Unassembled WGS sequence"/>
</dbReference>
<keyword evidence="3" id="KW-1185">Reference proteome</keyword>
<accession>A0A6A6FDH0</accession>
<feature type="signal peptide" evidence="1">
    <location>
        <begin position="1"/>
        <end position="18"/>
    </location>
</feature>
<dbReference type="EMBL" id="ML992677">
    <property type="protein sequence ID" value="KAF2211393.1"/>
    <property type="molecule type" value="Genomic_DNA"/>
</dbReference>
<proteinExistence type="predicted"/>
<evidence type="ECO:0000256" key="1">
    <source>
        <dbReference type="SAM" id="SignalP"/>
    </source>
</evidence>
<organism evidence="2 3">
    <name type="scientific">Cercospora zeae-maydis SCOH1-5</name>
    <dbReference type="NCBI Taxonomy" id="717836"/>
    <lineage>
        <taxon>Eukaryota</taxon>
        <taxon>Fungi</taxon>
        <taxon>Dikarya</taxon>
        <taxon>Ascomycota</taxon>
        <taxon>Pezizomycotina</taxon>
        <taxon>Dothideomycetes</taxon>
        <taxon>Dothideomycetidae</taxon>
        <taxon>Mycosphaerellales</taxon>
        <taxon>Mycosphaerellaceae</taxon>
        <taxon>Cercospora</taxon>
    </lineage>
</organism>